<keyword evidence="6" id="KW-1185">Reference proteome</keyword>
<keyword evidence="4" id="KW-0460">Magnesium</keyword>
<dbReference type="STRING" id="55188.A0A2H5PRU4"/>
<keyword evidence="3" id="KW-0479">Metal-binding</keyword>
<dbReference type="GO" id="GO:0008168">
    <property type="term" value="F:methyltransferase activity"/>
    <property type="evidence" value="ECO:0007669"/>
    <property type="project" value="UniProtKB-KW"/>
</dbReference>
<proteinExistence type="predicted"/>
<protein>
    <submittedName>
        <fullName evidence="5">Uncharacterized protein</fullName>
    </submittedName>
</protein>
<dbReference type="AlphaFoldDB" id="A0A2H5PRU4"/>
<keyword evidence="1" id="KW-0489">Methyltransferase</keyword>
<dbReference type="InterPro" id="IPR029063">
    <property type="entry name" value="SAM-dependent_MTases_sf"/>
</dbReference>
<dbReference type="EMBL" id="BDQV01000114">
    <property type="protein sequence ID" value="GAY55076.1"/>
    <property type="molecule type" value="Genomic_DNA"/>
</dbReference>
<evidence type="ECO:0000256" key="2">
    <source>
        <dbReference type="ARBA" id="ARBA00022679"/>
    </source>
</evidence>
<name>A0A2H5PRU4_CITUN</name>
<dbReference type="InterPro" id="IPR042086">
    <property type="entry name" value="MeTrfase_capping"/>
</dbReference>
<dbReference type="GO" id="GO:0032259">
    <property type="term" value="P:methylation"/>
    <property type="evidence" value="ECO:0007669"/>
    <property type="project" value="UniProtKB-KW"/>
</dbReference>
<dbReference type="PANTHER" id="PTHR31009">
    <property type="entry name" value="S-ADENOSYL-L-METHIONINE:CARBOXYL METHYLTRANSFERASE FAMILY PROTEIN"/>
    <property type="match status" value="1"/>
</dbReference>
<organism evidence="5 6">
    <name type="scientific">Citrus unshiu</name>
    <name type="common">Satsuma mandarin</name>
    <name type="synonym">Citrus nobilis var. unshiu</name>
    <dbReference type="NCBI Taxonomy" id="55188"/>
    <lineage>
        <taxon>Eukaryota</taxon>
        <taxon>Viridiplantae</taxon>
        <taxon>Streptophyta</taxon>
        <taxon>Embryophyta</taxon>
        <taxon>Tracheophyta</taxon>
        <taxon>Spermatophyta</taxon>
        <taxon>Magnoliopsida</taxon>
        <taxon>eudicotyledons</taxon>
        <taxon>Gunneridae</taxon>
        <taxon>Pentapetalae</taxon>
        <taxon>rosids</taxon>
        <taxon>malvids</taxon>
        <taxon>Sapindales</taxon>
        <taxon>Rutaceae</taxon>
        <taxon>Aurantioideae</taxon>
        <taxon>Citrus</taxon>
    </lineage>
</organism>
<dbReference type="Gene3D" id="1.10.1200.270">
    <property type="entry name" value="Methyltransferase, alpha-helical capping domain"/>
    <property type="match status" value="1"/>
</dbReference>
<evidence type="ECO:0000256" key="3">
    <source>
        <dbReference type="ARBA" id="ARBA00022723"/>
    </source>
</evidence>
<evidence type="ECO:0000313" key="5">
    <source>
        <dbReference type="EMBL" id="GAY55076.1"/>
    </source>
</evidence>
<gene>
    <name evidence="5" type="ORF">CUMW_161700</name>
</gene>
<accession>A0A2H5PRU4</accession>
<dbReference type="SUPFAM" id="SSF53335">
    <property type="entry name" value="S-adenosyl-L-methionine-dependent methyltransferases"/>
    <property type="match status" value="1"/>
</dbReference>
<keyword evidence="2" id="KW-0808">Transferase</keyword>
<reference evidence="5 6" key="1">
    <citation type="journal article" date="2017" name="Front. Genet.">
        <title>Draft sequencing of the heterozygous diploid genome of Satsuma (Citrus unshiu Marc.) using a hybrid assembly approach.</title>
        <authorList>
            <person name="Shimizu T."/>
            <person name="Tanizawa Y."/>
            <person name="Mochizuki T."/>
            <person name="Nagasaki H."/>
            <person name="Yoshioka T."/>
            <person name="Toyoda A."/>
            <person name="Fujiyama A."/>
            <person name="Kaminuma E."/>
            <person name="Nakamura Y."/>
        </authorList>
    </citation>
    <scope>NUCLEOTIDE SEQUENCE [LARGE SCALE GENOMIC DNA]</scope>
    <source>
        <strain evidence="6">cv. Miyagawa wase</strain>
    </source>
</reference>
<evidence type="ECO:0000256" key="1">
    <source>
        <dbReference type="ARBA" id="ARBA00022603"/>
    </source>
</evidence>
<dbReference type="Pfam" id="PF03492">
    <property type="entry name" value="Methyltransf_7"/>
    <property type="match status" value="1"/>
</dbReference>
<evidence type="ECO:0000256" key="4">
    <source>
        <dbReference type="ARBA" id="ARBA00022842"/>
    </source>
</evidence>
<dbReference type="Proteomes" id="UP000236630">
    <property type="component" value="Unassembled WGS sequence"/>
</dbReference>
<dbReference type="InterPro" id="IPR005299">
    <property type="entry name" value="MeTrfase_7"/>
</dbReference>
<comment type="caution">
    <text evidence="5">The sequence shown here is derived from an EMBL/GenBank/DDBJ whole genome shotgun (WGS) entry which is preliminary data.</text>
</comment>
<sequence length="223" mass="25234">MKAHLTCIAMASQIASDLQIWGCSSGPNVFLPTWQAIEVQDTICSRLKHKPPILHAFTTVPTELVSERRIPLLNKRDVCLAKIYNPPSVPKVFLDQFEKLKTGGRMVLNFLGNDKYHTGIFELLGMVLNDMVSEGLIEESKLESFRLVYTPCVEEVRQVMGSKGSFNIHQHETSHISWSAGYENDNKGLELNKHARAKNVANNINAIMDDLFLRYTIKSIEEF</sequence>
<dbReference type="GO" id="GO:0046872">
    <property type="term" value="F:metal ion binding"/>
    <property type="evidence" value="ECO:0007669"/>
    <property type="project" value="UniProtKB-KW"/>
</dbReference>
<evidence type="ECO:0000313" key="6">
    <source>
        <dbReference type="Proteomes" id="UP000236630"/>
    </source>
</evidence>